<feature type="region of interest" description="Disordered" evidence="2">
    <location>
        <begin position="28"/>
        <end position="120"/>
    </location>
</feature>
<dbReference type="AlphaFoldDB" id="A0AAN8S4Q0"/>
<dbReference type="CDD" id="cd00174">
    <property type="entry name" value="SH3"/>
    <property type="match status" value="1"/>
</dbReference>
<protein>
    <recommendedName>
        <fullName evidence="3">SH3 domain-containing protein</fullName>
    </recommendedName>
</protein>
<organism evidence="4 5">
    <name type="scientific">Polyplax serrata</name>
    <name type="common">Common mouse louse</name>
    <dbReference type="NCBI Taxonomy" id="468196"/>
    <lineage>
        <taxon>Eukaryota</taxon>
        <taxon>Metazoa</taxon>
        <taxon>Ecdysozoa</taxon>
        <taxon>Arthropoda</taxon>
        <taxon>Hexapoda</taxon>
        <taxon>Insecta</taxon>
        <taxon>Pterygota</taxon>
        <taxon>Neoptera</taxon>
        <taxon>Paraneoptera</taxon>
        <taxon>Psocodea</taxon>
        <taxon>Troctomorpha</taxon>
        <taxon>Phthiraptera</taxon>
        <taxon>Anoplura</taxon>
        <taxon>Polyplacidae</taxon>
        <taxon>Polyplax</taxon>
    </lineage>
</organism>
<feature type="compositionally biased region" description="Basic and acidic residues" evidence="2">
    <location>
        <begin position="79"/>
        <end position="96"/>
    </location>
</feature>
<feature type="region of interest" description="Disordered" evidence="2">
    <location>
        <begin position="226"/>
        <end position="271"/>
    </location>
</feature>
<feature type="compositionally biased region" description="Polar residues" evidence="2">
    <location>
        <begin position="51"/>
        <end position="75"/>
    </location>
</feature>
<dbReference type="InterPro" id="IPR036028">
    <property type="entry name" value="SH3-like_dom_sf"/>
</dbReference>
<dbReference type="SUPFAM" id="SSF50044">
    <property type="entry name" value="SH3-domain"/>
    <property type="match status" value="1"/>
</dbReference>
<feature type="domain" description="SH3" evidence="3">
    <location>
        <begin position="294"/>
        <end position="336"/>
    </location>
</feature>
<name>A0AAN8S4Q0_POLSC</name>
<comment type="caution">
    <text evidence="4">The sequence shown here is derived from an EMBL/GenBank/DDBJ whole genome shotgun (WGS) entry which is preliminary data.</text>
</comment>
<accession>A0AAN8S4Q0</accession>
<evidence type="ECO:0000313" key="5">
    <source>
        <dbReference type="Proteomes" id="UP001372834"/>
    </source>
</evidence>
<dbReference type="Pfam" id="PF00018">
    <property type="entry name" value="SH3_1"/>
    <property type="match status" value="1"/>
</dbReference>
<gene>
    <name evidence="4" type="ORF">RUM43_005353</name>
</gene>
<sequence length="344" mass="38584">MGQKPSSLWSKPKISLTWALKNDIPIISSNGNGKTSSHDNRNKTLLKPNNLRKNSNFHCKQNDLNGRQKTTTAVSGRTLEPKKESGTERRYEEKRSVSPTSSTSTARLGRRRRLRRARPRCTKSTSSFGYEIQDVDEFLTKASLESPGNIPMVLSRPCVLYETHTEGTQREVSLPLGMVVNGVLKNRAWLYAQTPHGEEGYVPYACCLPLGILPAPSRPQPCWDTQTDIFPRPSGNRTDREKLRDETRSECGARTNANRKRTPRDSGERSVDGLYLRASRKPTTRQTLLVIGADYKSPDTNKLTVCKGDVVSLVSSHLKDWFWVRDRNGMEGFIPAVVAGHGFL</sequence>
<dbReference type="EMBL" id="JAWJWE010000037">
    <property type="protein sequence ID" value="KAK6625062.1"/>
    <property type="molecule type" value="Genomic_DNA"/>
</dbReference>
<reference evidence="4 5" key="1">
    <citation type="submission" date="2023-10" db="EMBL/GenBank/DDBJ databases">
        <title>Genomes of two closely related lineages of the louse Polyplax serrata with different host specificities.</title>
        <authorList>
            <person name="Martinu J."/>
            <person name="Tarabai H."/>
            <person name="Stefka J."/>
            <person name="Hypsa V."/>
        </authorList>
    </citation>
    <scope>NUCLEOTIDE SEQUENCE [LARGE SCALE GENOMIC DNA]</scope>
    <source>
        <strain evidence="4">HR10_N</strain>
    </source>
</reference>
<evidence type="ECO:0000256" key="1">
    <source>
        <dbReference type="ARBA" id="ARBA00022443"/>
    </source>
</evidence>
<dbReference type="InterPro" id="IPR001452">
    <property type="entry name" value="SH3_domain"/>
</dbReference>
<dbReference type="Gene3D" id="2.30.30.40">
    <property type="entry name" value="SH3 Domains"/>
    <property type="match status" value="1"/>
</dbReference>
<proteinExistence type="predicted"/>
<keyword evidence="1" id="KW-0728">SH3 domain</keyword>
<feature type="compositionally biased region" description="Basic and acidic residues" evidence="2">
    <location>
        <begin position="237"/>
        <end position="251"/>
    </location>
</feature>
<evidence type="ECO:0000259" key="3">
    <source>
        <dbReference type="Pfam" id="PF00018"/>
    </source>
</evidence>
<evidence type="ECO:0000256" key="2">
    <source>
        <dbReference type="SAM" id="MobiDB-lite"/>
    </source>
</evidence>
<feature type="compositionally biased region" description="Basic residues" evidence="2">
    <location>
        <begin position="108"/>
        <end position="120"/>
    </location>
</feature>
<evidence type="ECO:0000313" key="4">
    <source>
        <dbReference type="EMBL" id="KAK6625062.1"/>
    </source>
</evidence>
<dbReference type="Proteomes" id="UP001372834">
    <property type="component" value="Unassembled WGS sequence"/>
</dbReference>